<feature type="signal peptide" evidence="2">
    <location>
        <begin position="1"/>
        <end position="31"/>
    </location>
</feature>
<dbReference type="RefSeq" id="WP_052394593.1">
    <property type="nucleotide sequence ID" value="NZ_JACHET010000001.1"/>
</dbReference>
<feature type="domain" description="DUF4124" evidence="3">
    <location>
        <begin position="21"/>
        <end position="76"/>
    </location>
</feature>
<evidence type="ECO:0000313" key="4">
    <source>
        <dbReference type="EMBL" id="MBB6184401.1"/>
    </source>
</evidence>
<dbReference type="EMBL" id="JACHET010000001">
    <property type="protein sequence ID" value="MBB6184401.1"/>
    <property type="molecule type" value="Genomic_DNA"/>
</dbReference>
<feature type="chain" id="PRO_5032933776" description="DUF4124 domain-containing protein" evidence="2">
    <location>
        <begin position="32"/>
        <end position="230"/>
    </location>
</feature>
<dbReference type="Pfam" id="PF13511">
    <property type="entry name" value="DUF4124"/>
    <property type="match status" value="1"/>
</dbReference>
<dbReference type="InterPro" id="IPR025392">
    <property type="entry name" value="DUF4124"/>
</dbReference>
<reference evidence="4 5" key="1">
    <citation type="submission" date="2020-08" db="EMBL/GenBank/DDBJ databases">
        <title>Genomic Encyclopedia of Type Strains, Phase IV (KMG-IV): sequencing the most valuable type-strain genomes for metagenomic binning, comparative biology and taxonomic classification.</title>
        <authorList>
            <person name="Goeker M."/>
        </authorList>
    </citation>
    <scope>NUCLEOTIDE SEQUENCE [LARGE SCALE GENOMIC DNA]</scope>
    <source>
        <strain evidence="4 5">DSM 107085</strain>
    </source>
</reference>
<dbReference type="Proteomes" id="UP000560000">
    <property type="component" value="Unassembled WGS sequence"/>
</dbReference>
<organism evidence="4 5">
    <name type="scientific">Oleiagrimonas soli</name>
    <dbReference type="NCBI Taxonomy" id="1543381"/>
    <lineage>
        <taxon>Bacteria</taxon>
        <taxon>Pseudomonadati</taxon>
        <taxon>Pseudomonadota</taxon>
        <taxon>Gammaproteobacteria</taxon>
        <taxon>Lysobacterales</taxon>
        <taxon>Rhodanobacteraceae</taxon>
        <taxon>Oleiagrimonas</taxon>
    </lineage>
</organism>
<accession>A0A841KP15</accession>
<name>A0A841KP15_9GAMM</name>
<feature type="region of interest" description="Disordered" evidence="1">
    <location>
        <begin position="51"/>
        <end position="77"/>
    </location>
</feature>
<comment type="caution">
    <text evidence="4">The sequence shown here is derived from an EMBL/GenBank/DDBJ whole genome shotgun (WGS) entry which is preliminary data.</text>
</comment>
<keyword evidence="2" id="KW-0732">Signal</keyword>
<dbReference type="OrthoDB" id="5974779at2"/>
<protein>
    <recommendedName>
        <fullName evidence="3">DUF4124 domain-containing protein</fullName>
    </recommendedName>
</protein>
<gene>
    <name evidence="4" type="ORF">HNQ86_001746</name>
</gene>
<evidence type="ECO:0000256" key="2">
    <source>
        <dbReference type="SAM" id="SignalP"/>
    </source>
</evidence>
<evidence type="ECO:0000256" key="1">
    <source>
        <dbReference type="SAM" id="MobiDB-lite"/>
    </source>
</evidence>
<feature type="compositionally biased region" description="Polar residues" evidence="1">
    <location>
        <begin position="51"/>
        <end position="62"/>
    </location>
</feature>
<feature type="compositionally biased region" description="Pro residues" evidence="1">
    <location>
        <begin position="63"/>
        <end position="77"/>
    </location>
</feature>
<evidence type="ECO:0000259" key="3">
    <source>
        <dbReference type="Pfam" id="PF13511"/>
    </source>
</evidence>
<sequence length="230" mass="24613">MSTQQATRTRRAAIVRGLPLLLLLFGAPAAAETIYKCTARNGQVSYQDTPCARSSQQQTLNMPTPPPATSLPAPPAAPVPATPPPVRIAQTPAPAAEPVTLPQLYSCVRATDGTSYVSRDGHPNAYLAPLGMLGAFQSPLSSVYGGKNATQRAASDPQLARGRITSGLIASNYTWVQDRCRPMSAYEICLTLRDQLSDVEDKIHKAFQSDQPPLERQAAGLRKDMAGCNR</sequence>
<proteinExistence type="predicted"/>
<dbReference type="AlphaFoldDB" id="A0A841KP15"/>
<evidence type="ECO:0000313" key="5">
    <source>
        <dbReference type="Proteomes" id="UP000560000"/>
    </source>
</evidence>